<keyword evidence="3" id="KW-1185">Reference proteome</keyword>
<gene>
    <name evidence="2" type="ORF">Psch_03527</name>
</gene>
<comment type="caution">
    <text evidence="2">The sequence shown here is derived from an EMBL/GenBank/DDBJ whole genome shotgun (WGS) entry which is preliminary data.</text>
</comment>
<dbReference type="EMBL" id="QFGA01000003">
    <property type="protein sequence ID" value="TEB04765.1"/>
    <property type="molecule type" value="Genomic_DNA"/>
</dbReference>
<feature type="region of interest" description="Disordered" evidence="1">
    <location>
        <begin position="398"/>
        <end position="423"/>
    </location>
</feature>
<sequence>MDIRNIMDDLLKNIAQEEGDKSIVDQKNEIADRLGCDPDDIRVRMDATATKLARKGILVDLKITRERFELLLDAVDLGIEAKDDYGEFLDEYIKLGRRRLIPLSYLKNLDAVETRARRLLKESSFNTAWGHFVPYQVYDELRRRLEEFKVDYKRYHDSIIADYDSIRASTYMKYREAAQEVYRTLQKDPYASVPEYFVENFVFRVMNAFPSVEEIEGSYKFEINLSFVPVTTTMAEMETRMANAVMARAENAVAEEIRQSYTRHVEGFISDLAAQLRSMIFEAVSAAQESVKRHGHLPGPSVNSLRQLVGKVQALNFMEDRVVIQQLGELSGMLEKESKDRDAGETLDLLKKIAEENRQVLLSLGHKPRATRGRVTLETEQQVVTGGRKRRGVVISGSDENRDMPVEGGRRRRGGVPMQTMAV</sequence>
<dbReference type="Pfam" id="PF11348">
    <property type="entry name" value="DUF3150"/>
    <property type="match status" value="1"/>
</dbReference>
<dbReference type="InterPro" id="IPR021496">
    <property type="entry name" value="DUF3150"/>
</dbReference>
<feature type="compositionally biased region" description="Basic and acidic residues" evidence="1">
    <location>
        <begin position="399"/>
        <end position="409"/>
    </location>
</feature>
<evidence type="ECO:0000313" key="2">
    <source>
        <dbReference type="EMBL" id="TEB04765.1"/>
    </source>
</evidence>
<evidence type="ECO:0000313" key="3">
    <source>
        <dbReference type="Proteomes" id="UP000298324"/>
    </source>
</evidence>
<name>A0A4Y7R760_9FIRM</name>
<reference evidence="2 3" key="1">
    <citation type="journal article" date="2018" name="Environ. Microbiol.">
        <title>Novel energy conservation strategies and behaviour of Pelotomaculum schinkii driving syntrophic propionate catabolism.</title>
        <authorList>
            <person name="Hidalgo-Ahumada C.A.P."/>
            <person name="Nobu M.K."/>
            <person name="Narihiro T."/>
            <person name="Tamaki H."/>
            <person name="Liu W.T."/>
            <person name="Kamagata Y."/>
            <person name="Stams A.J.M."/>
            <person name="Imachi H."/>
            <person name="Sousa D.Z."/>
        </authorList>
    </citation>
    <scope>NUCLEOTIDE SEQUENCE [LARGE SCALE GENOMIC DNA]</scope>
    <source>
        <strain evidence="2 3">HH</strain>
    </source>
</reference>
<organism evidence="2 3">
    <name type="scientific">Pelotomaculum schinkii</name>
    <dbReference type="NCBI Taxonomy" id="78350"/>
    <lineage>
        <taxon>Bacteria</taxon>
        <taxon>Bacillati</taxon>
        <taxon>Bacillota</taxon>
        <taxon>Clostridia</taxon>
        <taxon>Eubacteriales</taxon>
        <taxon>Desulfotomaculaceae</taxon>
        <taxon>Pelotomaculum</taxon>
    </lineage>
</organism>
<dbReference type="Proteomes" id="UP000298324">
    <property type="component" value="Unassembled WGS sequence"/>
</dbReference>
<protein>
    <submittedName>
        <fullName evidence="2">Uncharacterized protein</fullName>
    </submittedName>
</protein>
<dbReference type="RefSeq" id="WP_190259094.1">
    <property type="nucleotide sequence ID" value="NZ_QFGA01000003.1"/>
</dbReference>
<accession>A0A4Y7R760</accession>
<proteinExistence type="predicted"/>
<dbReference type="AlphaFoldDB" id="A0A4Y7R760"/>
<evidence type="ECO:0000256" key="1">
    <source>
        <dbReference type="SAM" id="MobiDB-lite"/>
    </source>
</evidence>